<dbReference type="PROSITE" id="PS51757">
    <property type="entry name" value="TH1"/>
    <property type="match status" value="1"/>
</dbReference>
<proteinExistence type="predicted"/>
<dbReference type="OrthoDB" id="6108017at2759"/>
<dbReference type="EMBL" id="OC922473">
    <property type="protein sequence ID" value="CAD7654199.1"/>
    <property type="molecule type" value="Genomic_DNA"/>
</dbReference>
<dbReference type="Proteomes" id="UP000728032">
    <property type="component" value="Unassembled WGS sequence"/>
</dbReference>
<accession>A0A7R9QR77</accession>
<dbReference type="GO" id="GO:0003774">
    <property type="term" value="F:cytoskeletal motor activity"/>
    <property type="evidence" value="ECO:0007669"/>
    <property type="project" value="InterPro"/>
</dbReference>
<evidence type="ECO:0000259" key="1">
    <source>
        <dbReference type="PROSITE" id="PS51757"/>
    </source>
</evidence>
<dbReference type="GO" id="GO:0016459">
    <property type="term" value="C:myosin complex"/>
    <property type="evidence" value="ECO:0007669"/>
    <property type="project" value="InterPro"/>
</dbReference>
<name>A0A7R9QR77_9ACAR</name>
<feature type="domain" description="TH1" evidence="1">
    <location>
        <begin position="1"/>
        <end position="109"/>
    </location>
</feature>
<evidence type="ECO:0000313" key="2">
    <source>
        <dbReference type="EMBL" id="CAD7654199.1"/>
    </source>
</evidence>
<dbReference type="InterPro" id="IPR010926">
    <property type="entry name" value="Myosin_TH1"/>
</dbReference>
<reference evidence="2" key="1">
    <citation type="submission" date="2020-11" db="EMBL/GenBank/DDBJ databases">
        <authorList>
            <person name="Tran Van P."/>
        </authorList>
    </citation>
    <scope>NUCLEOTIDE SEQUENCE</scope>
</reference>
<keyword evidence="3" id="KW-1185">Reference proteome</keyword>
<evidence type="ECO:0000313" key="3">
    <source>
        <dbReference type="Proteomes" id="UP000728032"/>
    </source>
</evidence>
<dbReference type="EMBL" id="CAJPVJ010007648">
    <property type="protein sequence ID" value="CAG2171386.1"/>
    <property type="molecule type" value="Genomic_DNA"/>
</dbReference>
<organism evidence="2">
    <name type="scientific">Oppiella nova</name>
    <dbReference type="NCBI Taxonomy" id="334625"/>
    <lineage>
        <taxon>Eukaryota</taxon>
        <taxon>Metazoa</taxon>
        <taxon>Ecdysozoa</taxon>
        <taxon>Arthropoda</taxon>
        <taxon>Chelicerata</taxon>
        <taxon>Arachnida</taxon>
        <taxon>Acari</taxon>
        <taxon>Acariformes</taxon>
        <taxon>Sarcoptiformes</taxon>
        <taxon>Oribatida</taxon>
        <taxon>Brachypylina</taxon>
        <taxon>Oppioidea</taxon>
        <taxon>Oppiidae</taxon>
        <taxon>Oppiella</taxon>
    </lineage>
</organism>
<sequence>MTGISISSGLDQLVVIHLNDGNDFLFSLVNLKDNQNSNINRVGELVAVLLHQYYLLQKRELKVKVGEPVFCKLGKKDKKVDIEFNAPSVMSEWRTLPIEQIVLKISVSNTKLQFLQEFLVIHESNLDYKAVDHILFGSKPVNHFLVVENRREIEAIEICVQQLLDFLDILCLHFPKACDFDILWKFIEFNSSLKSHIAAQVRELYFNQFLRIDRSVPIATGAHRFGQKHTGGVDGLEYAGQVHPTGDLSDQNGCHSFGAQLLVDAKETLILAGMALINPTILLLFWTLTPTCHSFCQLGGFRAQ</sequence>
<dbReference type="AlphaFoldDB" id="A0A7R9QR77"/>
<gene>
    <name evidence="2" type="ORF">ONB1V03_LOCUS10849</name>
</gene>
<protein>
    <recommendedName>
        <fullName evidence="1">TH1 domain-containing protein</fullName>
    </recommendedName>
</protein>
<dbReference type="Pfam" id="PF06017">
    <property type="entry name" value="Myosin_TH1"/>
    <property type="match status" value="1"/>
</dbReference>